<comment type="caution">
    <text evidence="7">The sequence shown here is derived from an EMBL/GenBank/DDBJ whole genome shotgun (WGS) entry which is preliminary data.</text>
</comment>
<dbReference type="AlphaFoldDB" id="A0A919JZA2"/>
<dbReference type="Gene3D" id="1.25.40.10">
    <property type="entry name" value="Tetratricopeptide repeat domain"/>
    <property type="match status" value="3"/>
</dbReference>
<evidence type="ECO:0000256" key="2">
    <source>
        <dbReference type="ARBA" id="ARBA00023015"/>
    </source>
</evidence>
<dbReference type="SUPFAM" id="SSF48452">
    <property type="entry name" value="TPR-like"/>
    <property type="match status" value="3"/>
</dbReference>
<dbReference type="InterPro" id="IPR042197">
    <property type="entry name" value="Apaf_helical"/>
</dbReference>
<dbReference type="InterPro" id="IPR011990">
    <property type="entry name" value="TPR-like_helical_dom_sf"/>
</dbReference>
<comment type="similarity">
    <text evidence="1">Belongs to the AfsR/DnrI/RedD regulatory family.</text>
</comment>
<feature type="DNA-binding region" description="OmpR/PhoB-type" evidence="5">
    <location>
        <begin position="1"/>
        <end position="86"/>
    </location>
</feature>
<evidence type="ECO:0000256" key="1">
    <source>
        <dbReference type="ARBA" id="ARBA00005820"/>
    </source>
</evidence>
<organism evidence="7 8">
    <name type="scientific">Paractinoplanes rishiriensis</name>
    <dbReference type="NCBI Taxonomy" id="1050105"/>
    <lineage>
        <taxon>Bacteria</taxon>
        <taxon>Bacillati</taxon>
        <taxon>Actinomycetota</taxon>
        <taxon>Actinomycetes</taxon>
        <taxon>Micromonosporales</taxon>
        <taxon>Micromonosporaceae</taxon>
        <taxon>Paractinoplanes</taxon>
    </lineage>
</organism>
<proteinExistence type="inferred from homology"/>
<keyword evidence="3 5" id="KW-0238">DNA-binding</keyword>
<dbReference type="RefSeq" id="WP_239163063.1">
    <property type="nucleotide sequence ID" value="NZ_BOMV01000059.1"/>
</dbReference>
<evidence type="ECO:0000256" key="5">
    <source>
        <dbReference type="PROSITE-ProRule" id="PRU01091"/>
    </source>
</evidence>
<dbReference type="InterPro" id="IPR027417">
    <property type="entry name" value="P-loop_NTPase"/>
</dbReference>
<dbReference type="SMART" id="SM00862">
    <property type="entry name" value="Trans_reg_C"/>
    <property type="match status" value="1"/>
</dbReference>
<dbReference type="InterPro" id="IPR001867">
    <property type="entry name" value="OmpR/PhoB-type_DNA-bd"/>
</dbReference>
<name>A0A919JZA2_9ACTN</name>
<evidence type="ECO:0000259" key="6">
    <source>
        <dbReference type="PROSITE" id="PS51755"/>
    </source>
</evidence>
<dbReference type="GO" id="GO:0000160">
    <property type="term" value="P:phosphorelay signal transduction system"/>
    <property type="evidence" value="ECO:0007669"/>
    <property type="project" value="InterPro"/>
</dbReference>
<sequence length="994" mass="108714">MIRYGVLGPLAVAGDAVTAGRDRVVLAMLLLHADRVLTAGELIDAVWGDGPPSTARGQLQTCVSRLRRVLPPDAIGTSPAGYRFAAHPEELDAEVFARLVAEARERRDPALFRQALDLWRGPALAEIDSAAVRRHAAVWDERRMTVTEEWAELELATGAEPDLLSELAGLVERFPLRERLRGQLMVALFRAGRQADALAEFRRARDALRDELGVDPGRELRDLHQQILVGQLPGAELPTPARVRCLPRTVGDFTGRQAVLDRLVRTVEDAEPTGPVVLAIEGMAGSGKTTVALHVASLLGDRYPDAHLFVDLYGHSDKQPLDPAAAVLSLLRQLGVSPDAVPMEPRDRVALWRSEVARRRVLVVFDNAYTSAQLTDLLPTSPGALALVTSRRRLVGLDGVHPVSLPVLTPAEAATMLARIAGERVLAEPEAAAEVVRRCGGLPLALRLAGARLAHRPRWRVSDLVRRLGASALPELAAEDRSVADAFTLSYGHLPENAKRVFRLLGLYPGGSLDALAAAALTGLPLTDARDALDDLIDVHLLEEPEPDVHHLHDLLREFAAALAADVPDAERREALTGVLDFQLHAAAATMPAAFRELSDRDLGGPQARRPDLLAEITDPAARFERERPNLPALVGVAAAAGHPEYAWWIPRVAWWYLFTRGFGLEVAALFDRAMPLVEASGDRAGLATVANYLASGYTRVGEPGRATELLQLAIRLRAELGQQSAVASAMGNLAAVYESMGRFAEAVEQSLEARRVAALARDRTRDLAALKYLCVGCARLGRHAEALYFARLLLMSGIDQNDESVVLDSLIQAYRIRRWQGSLPVATLRRRFEVVLRRAQRLRVLPIEGETHSELAQLLRSEGRFAEAGVEHRAAVEIARQTGDRRHEAEFLTEYARTCRAAGDLARSRELCREVLDLARTARLGYETARAEAEIAESLAGTDPDRARRSWTAALAAYRAMNVPERFAVERRLARWGGEDQLRPGAGRETMVR</sequence>
<evidence type="ECO:0000256" key="4">
    <source>
        <dbReference type="ARBA" id="ARBA00023163"/>
    </source>
</evidence>
<protein>
    <submittedName>
        <fullName evidence="7">SARP family transcriptional regulator</fullName>
    </submittedName>
</protein>
<dbReference type="GO" id="GO:0003677">
    <property type="term" value="F:DNA binding"/>
    <property type="evidence" value="ECO:0007669"/>
    <property type="project" value="UniProtKB-UniRule"/>
</dbReference>
<dbReference type="SUPFAM" id="SSF52540">
    <property type="entry name" value="P-loop containing nucleoside triphosphate hydrolases"/>
    <property type="match status" value="1"/>
</dbReference>
<dbReference type="PANTHER" id="PTHR35807:SF1">
    <property type="entry name" value="TRANSCRIPTIONAL REGULATOR REDD"/>
    <property type="match status" value="1"/>
</dbReference>
<gene>
    <name evidence="7" type="ORF">Ari01nite_54460</name>
</gene>
<dbReference type="PANTHER" id="PTHR35807">
    <property type="entry name" value="TRANSCRIPTIONAL REGULATOR REDD-RELATED"/>
    <property type="match status" value="1"/>
</dbReference>
<dbReference type="CDD" id="cd15831">
    <property type="entry name" value="BTAD"/>
    <property type="match status" value="1"/>
</dbReference>
<dbReference type="Gene3D" id="1.10.8.430">
    <property type="entry name" value="Helical domain of apoptotic protease-activating factors"/>
    <property type="match status" value="1"/>
</dbReference>
<dbReference type="InterPro" id="IPR036388">
    <property type="entry name" value="WH-like_DNA-bd_sf"/>
</dbReference>
<dbReference type="EMBL" id="BOMV01000059">
    <property type="protein sequence ID" value="GIE97981.1"/>
    <property type="molecule type" value="Genomic_DNA"/>
</dbReference>
<dbReference type="GO" id="GO:0043531">
    <property type="term" value="F:ADP binding"/>
    <property type="evidence" value="ECO:0007669"/>
    <property type="project" value="InterPro"/>
</dbReference>
<dbReference type="GO" id="GO:0006355">
    <property type="term" value="P:regulation of DNA-templated transcription"/>
    <property type="evidence" value="ECO:0007669"/>
    <property type="project" value="InterPro"/>
</dbReference>
<reference evidence="7" key="1">
    <citation type="submission" date="2021-01" db="EMBL/GenBank/DDBJ databases">
        <title>Whole genome shotgun sequence of Actinoplanes rishiriensis NBRC 108556.</title>
        <authorList>
            <person name="Komaki H."/>
            <person name="Tamura T."/>
        </authorList>
    </citation>
    <scope>NUCLEOTIDE SEQUENCE</scope>
    <source>
        <strain evidence="7">NBRC 108556</strain>
    </source>
</reference>
<dbReference type="PROSITE" id="PS51755">
    <property type="entry name" value="OMPR_PHOB"/>
    <property type="match status" value="1"/>
</dbReference>
<keyword evidence="2" id="KW-0805">Transcription regulation</keyword>
<keyword evidence="4" id="KW-0804">Transcription</keyword>
<evidence type="ECO:0000313" key="8">
    <source>
        <dbReference type="Proteomes" id="UP000636960"/>
    </source>
</evidence>
<accession>A0A919JZA2</accession>
<dbReference type="SMART" id="SM01043">
    <property type="entry name" value="BTAD"/>
    <property type="match status" value="1"/>
</dbReference>
<dbReference type="Proteomes" id="UP000636960">
    <property type="component" value="Unassembled WGS sequence"/>
</dbReference>
<dbReference type="InterPro" id="IPR005158">
    <property type="entry name" value="BTAD"/>
</dbReference>
<dbReference type="SUPFAM" id="SSF46894">
    <property type="entry name" value="C-terminal effector domain of the bipartite response regulators"/>
    <property type="match status" value="1"/>
</dbReference>
<dbReference type="Gene3D" id="3.40.50.300">
    <property type="entry name" value="P-loop containing nucleotide triphosphate hydrolases"/>
    <property type="match status" value="1"/>
</dbReference>
<evidence type="ECO:0000313" key="7">
    <source>
        <dbReference type="EMBL" id="GIE97981.1"/>
    </source>
</evidence>
<dbReference type="Pfam" id="PF03704">
    <property type="entry name" value="BTAD"/>
    <property type="match status" value="1"/>
</dbReference>
<dbReference type="Pfam" id="PF00486">
    <property type="entry name" value="Trans_reg_C"/>
    <property type="match status" value="1"/>
</dbReference>
<feature type="domain" description="OmpR/PhoB-type" evidence="6">
    <location>
        <begin position="1"/>
        <end position="86"/>
    </location>
</feature>
<dbReference type="InterPro" id="IPR051677">
    <property type="entry name" value="AfsR-DnrI-RedD_regulator"/>
</dbReference>
<dbReference type="PRINTS" id="PR00364">
    <property type="entry name" value="DISEASERSIST"/>
</dbReference>
<evidence type="ECO:0000256" key="3">
    <source>
        <dbReference type="ARBA" id="ARBA00023125"/>
    </source>
</evidence>
<keyword evidence="8" id="KW-1185">Reference proteome</keyword>
<dbReference type="Gene3D" id="1.10.10.10">
    <property type="entry name" value="Winged helix-like DNA-binding domain superfamily/Winged helix DNA-binding domain"/>
    <property type="match status" value="1"/>
</dbReference>
<dbReference type="InterPro" id="IPR016032">
    <property type="entry name" value="Sig_transdc_resp-reg_C-effctor"/>
</dbReference>